<sequence>MPMSHLQRLYVAADLGDQPPAMGPLHQNGQGQTGAGRYPAPNQNTVGTYPDARQKKLAIGPYDGK</sequence>
<dbReference type="OrthoDB" id="103099at2759"/>
<dbReference type="Proteomes" id="UP000736787">
    <property type="component" value="Unassembled WGS sequence"/>
</dbReference>
<reference evidence="4 5" key="1">
    <citation type="submission" date="2018-01" db="EMBL/GenBank/DDBJ databases">
        <title>Draft genome of the strawberry crown rot pathogen Phytophthora cactorum.</title>
        <authorList>
            <person name="Armitage A.D."/>
            <person name="Lysoe E."/>
            <person name="Nellist C.F."/>
            <person name="Harrison R.J."/>
            <person name="Brurberg M.B."/>
        </authorList>
    </citation>
    <scope>NUCLEOTIDE SEQUENCE [LARGE SCALE GENOMIC DNA]</scope>
    <source>
        <strain evidence="4 5">10300</strain>
    </source>
</reference>
<name>A0A329RUL4_9STRA</name>
<evidence type="ECO:0000313" key="5">
    <source>
        <dbReference type="Proteomes" id="UP000251314"/>
    </source>
</evidence>
<feature type="region of interest" description="Disordered" evidence="1">
    <location>
        <begin position="12"/>
        <end position="65"/>
    </location>
</feature>
<dbReference type="EMBL" id="RCML01000619">
    <property type="protein sequence ID" value="KAG2972433.1"/>
    <property type="molecule type" value="Genomic_DNA"/>
</dbReference>
<dbReference type="Proteomes" id="UP000251314">
    <property type="component" value="Unassembled WGS sequence"/>
</dbReference>
<reference evidence="2" key="2">
    <citation type="submission" date="2018-10" db="EMBL/GenBank/DDBJ databases">
        <title>Effector identification in a new, highly contiguous assembly of the strawberry crown rot pathogen Phytophthora cactorum.</title>
        <authorList>
            <person name="Armitage A.D."/>
            <person name="Nellist C.F."/>
            <person name="Bates H."/>
            <person name="Vickerstaff R.J."/>
            <person name="Harrison R.J."/>
        </authorList>
    </citation>
    <scope>NUCLEOTIDE SEQUENCE</scope>
    <source>
        <strain evidence="2">4040</strain>
        <strain evidence="3">P415</strain>
    </source>
</reference>
<evidence type="ECO:0000313" key="3">
    <source>
        <dbReference type="EMBL" id="KAG2972433.1"/>
    </source>
</evidence>
<organism evidence="4 5">
    <name type="scientific">Phytophthora cactorum</name>
    <dbReference type="NCBI Taxonomy" id="29920"/>
    <lineage>
        <taxon>Eukaryota</taxon>
        <taxon>Sar</taxon>
        <taxon>Stramenopiles</taxon>
        <taxon>Oomycota</taxon>
        <taxon>Peronosporomycetes</taxon>
        <taxon>Peronosporales</taxon>
        <taxon>Peronosporaceae</taxon>
        <taxon>Phytophthora</taxon>
    </lineage>
</organism>
<dbReference type="Proteomes" id="UP000697107">
    <property type="component" value="Unassembled WGS sequence"/>
</dbReference>
<comment type="caution">
    <text evidence="4">The sequence shown here is derived from an EMBL/GenBank/DDBJ whole genome shotgun (WGS) entry which is preliminary data.</text>
</comment>
<dbReference type="AlphaFoldDB" id="A0A329RUL4"/>
<protein>
    <submittedName>
        <fullName evidence="4">Uncharacterized protein</fullName>
    </submittedName>
</protein>
<evidence type="ECO:0000313" key="4">
    <source>
        <dbReference type="EMBL" id="RAW28205.1"/>
    </source>
</evidence>
<dbReference type="EMBL" id="MJFZ01000506">
    <property type="protein sequence ID" value="RAW28205.1"/>
    <property type="molecule type" value="Genomic_DNA"/>
</dbReference>
<dbReference type="VEuPathDB" id="FungiDB:PC110_g15416"/>
<dbReference type="EMBL" id="RCMK01000630">
    <property type="protein sequence ID" value="KAG2918382.1"/>
    <property type="molecule type" value="Genomic_DNA"/>
</dbReference>
<keyword evidence="5" id="KW-1185">Reference proteome</keyword>
<gene>
    <name evidence="4" type="ORF">PC110_g15416</name>
    <name evidence="2" type="ORF">PC117_g17101</name>
    <name evidence="3" type="ORF">PC118_g15694</name>
</gene>
<evidence type="ECO:0000313" key="2">
    <source>
        <dbReference type="EMBL" id="KAG2918382.1"/>
    </source>
</evidence>
<accession>A0A329RUL4</accession>
<evidence type="ECO:0000256" key="1">
    <source>
        <dbReference type="SAM" id="MobiDB-lite"/>
    </source>
</evidence>
<proteinExistence type="predicted"/>